<sequence>MMLQKIGRLRDSQLLYGTVVVSAGTLLGSVFSYLLQVLLGRFLSVEDYGTFNALLSLSVIFGVPIGALVTALIKKVTELRVANRFDVLTLLFKKFSLFSLLAGFYSFLLIVVSRYTLSSYLKIDHELLVFIFGVFTCLTFIIMAPSSYLQGLLRFKAFAFFTSFSSFLRLLLALLFVVVLKTGLSGAFTGMSIAIVASYGISLLLLKKNFTSHEVKIADEHFKEVFKFAITTVFVTLGLNLLNNVDVLLVKHHFDPQDAGIYSGIVTVGKVFLFGASIITVVMYPQISQLYASGGDYMRRFRHFFVLQASVVSLGLGFFYFFSPLVIKTLFGNHFSEAAEYLPHFAIFVALYILTYFMIMFFLATDKTKVYWFLLPASFAQFVLIELFHDSLTEVINVNVFVSLALFLAVTVYFFSSGRFVYSASKQ</sequence>
<feature type="transmembrane region" description="Helical" evidence="6">
    <location>
        <begin position="157"/>
        <end position="180"/>
    </location>
</feature>
<organism evidence="7 8">
    <name type="scientific">candidate division WWE3 bacterium</name>
    <dbReference type="NCBI Taxonomy" id="2053526"/>
    <lineage>
        <taxon>Bacteria</taxon>
        <taxon>Katanobacteria</taxon>
    </lineage>
</organism>
<feature type="transmembrane region" description="Helical" evidence="6">
    <location>
        <begin position="400"/>
        <end position="422"/>
    </location>
</feature>
<evidence type="ECO:0000256" key="3">
    <source>
        <dbReference type="ARBA" id="ARBA00022692"/>
    </source>
</evidence>
<evidence type="ECO:0000313" key="7">
    <source>
        <dbReference type="EMBL" id="MCA9301891.1"/>
    </source>
</evidence>
<keyword evidence="5 6" id="KW-0472">Membrane</keyword>
<feature type="transmembrane region" description="Helical" evidence="6">
    <location>
        <begin position="186"/>
        <end position="205"/>
    </location>
</feature>
<keyword evidence="3 6" id="KW-0812">Transmembrane</keyword>
<dbReference type="AlphaFoldDB" id="A0A955IVW4"/>
<feature type="transmembrane region" description="Helical" evidence="6">
    <location>
        <begin position="370"/>
        <end position="388"/>
    </location>
</feature>
<evidence type="ECO:0000256" key="2">
    <source>
        <dbReference type="ARBA" id="ARBA00022475"/>
    </source>
</evidence>
<keyword evidence="2" id="KW-1003">Cell membrane</keyword>
<dbReference type="PANTHER" id="PTHR30250:SF28">
    <property type="entry name" value="POLYSACCHARIDE BIOSYNTHESIS PROTEIN"/>
    <property type="match status" value="1"/>
</dbReference>
<dbReference type="InterPro" id="IPR002797">
    <property type="entry name" value="Polysacc_synth"/>
</dbReference>
<evidence type="ECO:0000256" key="5">
    <source>
        <dbReference type="ARBA" id="ARBA00023136"/>
    </source>
</evidence>
<feature type="transmembrane region" description="Helical" evidence="6">
    <location>
        <begin position="262"/>
        <end position="284"/>
    </location>
</feature>
<feature type="transmembrane region" description="Helical" evidence="6">
    <location>
        <begin position="304"/>
        <end position="322"/>
    </location>
</feature>
<feature type="transmembrane region" description="Helical" evidence="6">
    <location>
        <begin position="342"/>
        <end position="363"/>
    </location>
</feature>
<dbReference type="EMBL" id="JAGQNY010000003">
    <property type="protein sequence ID" value="MCA9301891.1"/>
    <property type="molecule type" value="Genomic_DNA"/>
</dbReference>
<feature type="transmembrane region" description="Helical" evidence="6">
    <location>
        <begin position="54"/>
        <end position="74"/>
    </location>
</feature>
<name>A0A955IVW4_UNCKA</name>
<reference evidence="7" key="2">
    <citation type="journal article" date="2021" name="Microbiome">
        <title>Successional dynamics and alternative stable states in a saline activated sludge microbial community over 9 years.</title>
        <authorList>
            <person name="Wang Y."/>
            <person name="Ye J."/>
            <person name="Ju F."/>
            <person name="Liu L."/>
            <person name="Boyd J.A."/>
            <person name="Deng Y."/>
            <person name="Parks D.H."/>
            <person name="Jiang X."/>
            <person name="Yin X."/>
            <person name="Woodcroft B.J."/>
            <person name="Tyson G.W."/>
            <person name="Hugenholtz P."/>
            <person name="Polz M.F."/>
            <person name="Zhang T."/>
        </authorList>
    </citation>
    <scope>NUCLEOTIDE SEQUENCE</scope>
    <source>
        <strain evidence="7">HKST-UBA80</strain>
    </source>
</reference>
<comment type="caution">
    <text evidence="7">The sequence shown here is derived from an EMBL/GenBank/DDBJ whole genome shotgun (WGS) entry which is preliminary data.</text>
</comment>
<dbReference type="Pfam" id="PF01943">
    <property type="entry name" value="Polysacc_synt"/>
    <property type="match status" value="1"/>
</dbReference>
<comment type="subcellular location">
    <subcellularLocation>
        <location evidence="1">Cell membrane</location>
        <topology evidence="1">Multi-pass membrane protein</topology>
    </subcellularLocation>
</comment>
<evidence type="ECO:0000256" key="4">
    <source>
        <dbReference type="ARBA" id="ARBA00022989"/>
    </source>
</evidence>
<evidence type="ECO:0000313" key="8">
    <source>
        <dbReference type="Proteomes" id="UP000714817"/>
    </source>
</evidence>
<dbReference type="GO" id="GO:0005886">
    <property type="term" value="C:plasma membrane"/>
    <property type="evidence" value="ECO:0007669"/>
    <property type="project" value="UniProtKB-SubCell"/>
</dbReference>
<protein>
    <submittedName>
        <fullName evidence="7">Oligosaccharide flippase family protein</fullName>
    </submittedName>
</protein>
<dbReference type="PANTHER" id="PTHR30250">
    <property type="entry name" value="PST FAMILY PREDICTED COLANIC ACID TRANSPORTER"/>
    <property type="match status" value="1"/>
</dbReference>
<gene>
    <name evidence="7" type="ORF">KDA10_00805</name>
</gene>
<proteinExistence type="predicted"/>
<evidence type="ECO:0000256" key="1">
    <source>
        <dbReference type="ARBA" id="ARBA00004651"/>
    </source>
</evidence>
<keyword evidence="4 6" id="KW-1133">Transmembrane helix</keyword>
<reference evidence="7" key="1">
    <citation type="submission" date="2020-04" db="EMBL/GenBank/DDBJ databases">
        <authorList>
            <person name="Zhang T."/>
        </authorList>
    </citation>
    <scope>NUCLEOTIDE SEQUENCE</scope>
    <source>
        <strain evidence="7">HKST-UBA80</strain>
    </source>
</reference>
<feature type="transmembrane region" description="Helical" evidence="6">
    <location>
        <begin position="225"/>
        <end position="242"/>
    </location>
</feature>
<dbReference type="Proteomes" id="UP000714817">
    <property type="component" value="Unassembled WGS sequence"/>
</dbReference>
<feature type="transmembrane region" description="Helical" evidence="6">
    <location>
        <begin position="14"/>
        <end position="34"/>
    </location>
</feature>
<evidence type="ECO:0000256" key="6">
    <source>
        <dbReference type="SAM" id="Phobius"/>
    </source>
</evidence>
<feature type="transmembrane region" description="Helical" evidence="6">
    <location>
        <begin position="95"/>
        <end position="115"/>
    </location>
</feature>
<accession>A0A955IVW4</accession>
<feature type="transmembrane region" description="Helical" evidence="6">
    <location>
        <begin position="127"/>
        <end position="145"/>
    </location>
</feature>
<dbReference type="InterPro" id="IPR050833">
    <property type="entry name" value="Poly_Biosynth_Transport"/>
</dbReference>